<dbReference type="RefSeq" id="WP_211611300.1">
    <property type="nucleotide sequence ID" value="NZ_FOCX01000005.1"/>
</dbReference>
<dbReference type="EMBL" id="FOCX01000005">
    <property type="protein sequence ID" value="SEN79809.1"/>
    <property type="molecule type" value="Genomic_DNA"/>
</dbReference>
<evidence type="ECO:0000313" key="3">
    <source>
        <dbReference type="Proteomes" id="UP000198775"/>
    </source>
</evidence>
<sequence length="252" mass="26917">MSARRPGPPGFISVAVPGENVTGLTEHDGRSVESIIRESVPGAADGTKLVFVMGPYRLLDPGYLYEDRTFSDLPPDPLAPHDHGHADVDPDDIEATLRGLCSELSEVPGVTAFLATDVTIPTVREVEEEGAQGPAMPVIDQSVAFAAASDASAFVFTKAGLTTGAGAEAGAIPESFGLRDDDPSRPPELCRIFAEAKREERDGQTYLEPQFASASIDEMDEAYDVPIAHFADRDELLDKLIGFVEGDVFEIV</sequence>
<feature type="domain" description="DUF7509" evidence="1">
    <location>
        <begin position="42"/>
        <end position="245"/>
    </location>
</feature>
<protein>
    <recommendedName>
        <fullName evidence="1">DUF7509 domain-containing protein</fullName>
    </recommendedName>
</protein>
<gene>
    <name evidence="2" type="ORF">SAMN05216388_100575</name>
</gene>
<dbReference type="AlphaFoldDB" id="A0A1H8JGD3"/>
<evidence type="ECO:0000313" key="2">
    <source>
        <dbReference type="EMBL" id="SEN79809.1"/>
    </source>
</evidence>
<name>A0A1H8JGD3_9EURY</name>
<proteinExistence type="predicted"/>
<dbReference type="OrthoDB" id="240880at2157"/>
<keyword evidence="3" id="KW-1185">Reference proteome</keyword>
<evidence type="ECO:0000259" key="1">
    <source>
        <dbReference type="Pfam" id="PF24349"/>
    </source>
</evidence>
<organism evidence="2 3">
    <name type="scientific">Halorientalis persicus</name>
    <dbReference type="NCBI Taxonomy" id="1367881"/>
    <lineage>
        <taxon>Archaea</taxon>
        <taxon>Methanobacteriati</taxon>
        <taxon>Methanobacteriota</taxon>
        <taxon>Stenosarchaea group</taxon>
        <taxon>Halobacteria</taxon>
        <taxon>Halobacteriales</taxon>
        <taxon>Haloarculaceae</taxon>
        <taxon>Halorientalis</taxon>
    </lineage>
</organism>
<dbReference type="InterPro" id="IPR055931">
    <property type="entry name" value="DUF7509"/>
</dbReference>
<accession>A0A1H8JGD3</accession>
<dbReference type="Pfam" id="PF24349">
    <property type="entry name" value="DUF7509"/>
    <property type="match status" value="1"/>
</dbReference>
<dbReference type="Proteomes" id="UP000198775">
    <property type="component" value="Unassembled WGS sequence"/>
</dbReference>
<reference evidence="3" key="1">
    <citation type="submission" date="2016-10" db="EMBL/GenBank/DDBJ databases">
        <authorList>
            <person name="Varghese N."/>
            <person name="Submissions S."/>
        </authorList>
    </citation>
    <scope>NUCLEOTIDE SEQUENCE [LARGE SCALE GENOMIC DNA]</scope>
    <source>
        <strain evidence="3">IBRC-M 10043</strain>
    </source>
</reference>